<evidence type="ECO:0000256" key="6">
    <source>
        <dbReference type="ARBA" id="ARBA00023136"/>
    </source>
</evidence>
<dbReference type="Proteomes" id="UP001293593">
    <property type="component" value="Unassembled WGS sequence"/>
</dbReference>
<feature type="domain" description="Disease resistance R13L4/SHOC-2-like LRR" evidence="8">
    <location>
        <begin position="169"/>
        <end position="425"/>
    </location>
</feature>
<organism evidence="9 10">
    <name type="scientific">Acacia crassicarpa</name>
    <name type="common">northern wattle</name>
    <dbReference type="NCBI Taxonomy" id="499986"/>
    <lineage>
        <taxon>Eukaryota</taxon>
        <taxon>Viridiplantae</taxon>
        <taxon>Streptophyta</taxon>
        <taxon>Embryophyta</taxon>
        <taxon>Tracheophyta</taxon>
        <taxon>Spermatophyta</taxon>
        <taxon>Magnoliopsida</taxon>
        <taxon>eudicotyledons</taxon>
        <taxon>Gunneridae</taxon>
        <taxon>Pentapetalae</taxon>
        <taxon>rosids</taxon>
        <taxon>fabids</taxon>
        <taxon>Fabales</taxon>
        <taxon>Fabaceae</taxon>
        <taxon>Caesalpinioideae</taxon>
        <taxon>mimosoid clade</taxon>
        <taxon>Acacieae</taxon>
        <taxon>Acacia</taxon>
    </lineage>
</organism>
<dbReference type="InterPro" id="IPR032675">
    <property type="entry name" value="LRR_dom_sf"/>
</dbReference>
<keyword evidence="5" id="KW-0677">Repeat</keyword>
<dbReference type="InterPro" id="IPR051848">
    <property type="entry name" value="PGIP"/>
</dbReference>
<evidence type="ECO:0000256" key="5">
    <source>
        <dbReference type="ARBA" id="ARBA00022737"/>
    </source>
</evidence>
<evidence type="ECO:0000313" key="10">
    <source>
        <dbReference type="Proteomes" id="UP001293593"/>
    </source>
</evidence>
<evidence type="ECO:0000256" key="4">
    <source>
        <dbReference type="ARBA" id="ARBA00022729"/>
    </source>
</evidence>
<dbReference type="FunFam" id="3.80.10.10:FF:000269">
    <property type="entry name" value="Piriformospora indica-insensitive protein 2"/>
    <property type="match status" value="1"/>
</dbReference>
<feature type="signal peptide" evidence="7">
    <location>
        <begin position="1"/>
        <end position="27"/>
    </location>
</feature>
<dbReference type="EMBL" id="JAWXYG010000009">
    <property type="protein sequence ID" value="KAK4263736.1"/>
    <property type="molecule type" value="Genomic_DNA"/>
</dbReference>
<dbReference type="Gene3D" id="3.80.10.10">
    <property type="entry name" value="Ribonuclease Inhibitor"/>
    <property type="match status" value="3"/>
</dbReference>
<keyword evidence="10" id="KW-1185">Reference proteome</keyword>
<feature type="chain" id="PRO_5041985799" description="Disease resistance R13L4/SHOC-2-like LRR domain-containing protein" evidence="7">
    <location>
        <begin position="28"/>
        <end position="433"/>
    </location>
</feature>
<dbReference type="Pfam" id="PF23598">
    <property type="entry name" value="LRR_14"/>
    <property type="match status" value="1"/>
</dbReference>
<keyword evidence="2" id="KW-1003">Cell membrane</keyword>
<keyword evidence="6" id="KW-0472">Membrane</keyword>
<dbReference type="FunFam" id="3.80.10.10:FF:000299">
    <property type="entry name" value="Piriformospora indica-insensitive protein 2"/>
    <property type="match status" value="1"/>
</dbReference>
<dbReference type="InterPro" id="IPR055414">
    <property type="entry name" value="LRR_R13L4/SHOC2-like"/>
</dbReference>
<sequence length="433" mass="47697">MLSVKTFVISRTILAVFFLLAGSICFGQVEETDVSLAPMEKKELEAIYSTIQGFVGNWWNGSDLYPDPCGWTPIQGVSCDLINGFWYVITLNIGPVHDNSLACASNLEFRPQLFELRHLKVLSFFNCFQSPDKFPFSIPNGNWEKLTFSLESLEFRLNPGLVGSIPSSLGVLKNLQSLILLENGLAGEIPPQIGNLIKLKRLVLSGNSLSGHIPDVFYGLNELLIFDLSGNSLSGSLPVSIGSLRSLLKLDLSSNYLEGNLTKEIAFLKNLILMDLRNNKFSGGLSQSFQDMCSLEELVLSNNPLGGTMRVLNWEKVQNLAVIELSNVGLRGEIPDSLSKLKRLRHLGLSDNNLTGNISPELATLPCLNALYLNGNDLTGELKFSGEFYGKMGRRFGAWNNPKLCYLVGVMPPTSHVPFGVKPCQQHQQGQIV</sequence>
<dbReference type="PANTHER" id="PTHR48059:SF30">
    <property type="entry name" value="OS06G0587000 PROTEIN"/>
    <property type="match status" value="1"/>
</dbReference>
<accession>A0AAE1J4N8</accession>
<evidence type="ECO:0000256" key="7">
    <source>
        <dbReference type="SAM" id="SignalP"/>
    </source>
</evidence>
<comment type="subcellular location">
    <subcellularLocation>
        <location evidence="1">Cell membrane</location>
    </subcellularLocation>
</comment>
<dbReference type="GO" id="GO:0051707">
    <property type="term" value="P:response to other organism"/>
    <property type="evidence" value="ECO:0007669"/>
    <property type="project" value="UniProtKB-ARBA"/>
</dbReference>
<proteinExistence type="predicted"/>
<evidence type="ECO:0000259" key="8">
    <source>
        <dbReference type="Pfam" id="PF23598"/>
    </source>
</evidence>
<protein>
    <recommendedName>
        <fullName evidence="8">Disease resistance R13L4/SHOC-2-like LRR domain-containing protein</fullName>
    </recommendedName>
</protein>
<dbReference type="SUPFAM" id="SSF52058">
    <property type="entry name" value="L domain-like"/>
    <property type="match status" value="1"/>
</dbReference>
<keyword evidence="3" id="KW-0433">Leucine-rich repeat</keyword>
<name>A0AAE1J4N8_9FABA</name>
<comment type="caution">
    <text evidence="9">The sequence shown here is derived from an EMBL/GenBank/DDBJ whole genome shotgun (WGS) entry which is preliminary data.</text>
</comment>
<evidence type="ECO:0000256" key="2">
    <source>
        <dbReference type="ARBA" id="ARBA00022475"/>
    </source>
</evidence>
<gene>
    <name evidence="9" type="ORF">QN277_029112</name>
</gene>
<evidence type="ECO:0000256" key="3">
    <source>
        <dbReference type="ARBA" id="ARBA00022614"/>
    </source>
</evidence>
<reference evidence="9" key="1">
    <citation type="submission" date="2023-10" db="EMBL/GenBank/DDBJ databases">
        <title>Chromosome-level genome of the transformable northern wattle, Acacia crassicarpa.</title>
        <authorList>
            <person name="Massaro I."/>
            <person name="Sinha N.R."/>
            <person name="Poethig S."/>
            <person name="Leichty A.R."/>
        </authorList>
    </citation>
    <scope>NUCLEOTIDE SEQUENCE</scope>
    <source>
        <strain evidence="9">Acra3RX</strain>
        <tissue evidence="9">Leaf</tissue>
    </source>
</reference>
<evidence type="ECO:0000256" key="1">
    <source>
        <dbReference type="ARBA" id="ARBA00004236"/>
    </source>
</evidence>
<keyword evidence="4 7" id="KW-0732">Signal</keyword>
<evidence type="ECO:0000313" key="9">
    <source>
        <dbReference type="EMBL" id="KAK4263736.1"/>
    </source>
</evidence>
<dbReference type="PANTHER" id="PTHR48059">
    <property type="entry name" value="POLYGALACTURONASE INHIBITOR 1"/>
    <property type="match status" value="1"/>
</dbReference>
<dbReference type="GO" id="GO:0005886">
    <property type="term" value="C:plasma membrane"/>
    <property type="evidence" value="ECO:0007669"/>
    <property type="project" value="UniProtKB-SubCell"/>
</dbReference>
<dbReference type="AlphaFoldDB" id="A0AAE1J4N8"/>